<keyword evidence="2" id="KW-1185">Reference proteome</keyword>
<reference evidence="1 2" key="1">
    <citation type="submission" date="2019-12" db="EMBL/GenBank/DDBJ databases">
        <authorList>
            <person name="Scholz U."/>
            <person name="Mascher M."/>
            <person name="Fiebig A."/>
        </authorList>
    </citation>
    <scope>NUCLEOTIDE SEQUENCE</scope>
</reference>
<dbReference type="Proteomes" id="UP001189122">
    <property type="component" value="Unassembled WGS sequence"/>
</dbReference>
<evidence type="ECO:0000313" key="1">
    <source>
        <dbReference type="EMBL" id="CAA2618316.1"/>
    </source>
</evidence>
<accession>A0A7I8IKX0</accession>
<dbReference type="AlphaFoldDB" id="A0A7I8IKX0"/>
<gene>
    <name evidence="1" type="ORF">SI7747_04004483</name>
</gene>
<organism evidence="1">
    <name type="scientific">Spirodela intermedia</name>
    <name type="common">Intermediate duckweed</name>
    <dbReference type="NCBI Taxonomy" id="51605"/>
    <lineage>
        <taxon>Eukaryota</taxon>
        <taxon>Viridiplantae</taxon>
        <taxon>Streptophyta</taxon>
        <taxon>Embryophyta</taxon>
        <taxon>Tracheophyta</taxon>
        <taxon>Spermatophyta</taxon>
        <taxon>Magnoliopsida</taxon>
        <taxon>Liliopsida</taxon>
        <taxon>Araceae</taxon>
        <taxon>Lemnoideae</taxon>
        <taxon>Spirodela</taxon>
    </lineage>
</organism>
<name>A0A7I8IKX0_SPIIN</name>
<proteinExistence type="predicted"/>
<evidence type="ECO:0000313" key="2">
    <source>
        <dbReference type="Proteomes" id="UP001189122"/>
    </source>
</evidence>
<sequence>MDQIFLFLHPITNDSYNFIRYFLIV</sequence>
<dbReference type="EMBL" id="CACRZD030000004">
    <property type="protein sequence ID" value="CAA6658033.1"/>
    <property type="molecule type" value="Genomic_DNA"/>
</dbReference>
<dbReference type="EMBL" id="LR743591">
    <property type="protein sequence ID" value="CAA2618316.1"/>
    <property type="molecule type" value="Genomic_DNA"/>
</dbReference>
<protein>
    <submittedName>
        <fullName evidence="1">Uncharacterized protein</fullName>
    </submittedName>
</protein>